<reference evidence="3 4" key="1">
    <citation type="journal article" date="2018" name="Nat. Biotechnol.">
        <title>A standardized bacterial taxonomy based on genome phylogeny substantially revises the tree of life.</title>
        <authorList>
            <person name="Parks D.H."/>
            <person name="Chuvochina M."/>
            <person name="Waite D.W."/>
            <person name="Rinke C."/>
            <person name="Skarshewski A."/>
            <person name="Chaumeil P.A."/>
            <person name="Hugenholtz P."/>
        </authorList>
    </citation>
    <scope>NUCLEOTIDE SEQUENCE [LARGE SCALE GENOMIC DNA]</scope>
    <source>
        <strain evidence="3">UBA9158</strain>
    </source>
</reference>
<evidence type="ECO:0000256" key="1">
    <source>
        <dbReference type="ARBA" id="ARBA00008710"/>
    </source>
</evidence>
<dbReference type="AlphaFoldDB" id="A0A3C1KLH9"/>
<evidence type="ECO:0000256" key="2">
    <source>
        <dbReference type="ARBA" id="ARBA00049106"/>
    </source>
</evidence>
<dbReference type="GO" id="GO:0016491">
    <property type="term" value="F:oxidoreductase activity"/>
    <property type="evidence" value="ECO:0007669"/>
    <property type="project" value="InterPro"/>
</dbReference>
<dbReference type="Pfam" id="PF04075">
    <property type="entry name" value="F420H2_quin_red"/>
    <property type="match status" value="1"/>
</dbReference>
<proteinExistence type="inferred from homology"/>
<dbReference type="PANTHER" id="PTHR39428">
    <property type="entry name" value="F420H(2)-DEPENDENT QUINONE REDUCTASE RV1261C"/>
    <property type="match status" value="1"/>
</dbReference>
<dbReference type="GO" id="GO:0005886">
    <property type="term" value="C:plasma membrane"/>
    <property type="evidence" value="ECO:0007669"/>
    <property type="project" value="TreeGrafter"/>
</dbReference>
<dbReference type="InterPro" id="IPR012349">
    <property type="entry name" value="Split_barrel_FMN-bd"/>
</dbReference>
<dbReference type="GO" id="GO:0070967">
    <property type="term" value="F:coenzyme F420 binding"/>
    <property type="evidence" value="ECO:0007669"/>
    <property type="project" value="TreeGrafter"/>
</dbReference>
<gene>
    <name evidence="3" type="ORF">DCP75_07430</name>
</gene>
<dbReference type="EMBL" id="DMND01000103">
    <property type="protein sequence ID" value="HAN27537.1"/>
    <property type="molecule type" value="Genomic_DNA"/>
</dbReference>
<comment type="catalytic activity">
    <reaction evidence="2">
        <text>oxidized coenzyme F420-(gamma-L-Glu)(n) + a quinol + H(+) = reduced coenzyme F420-(gamma-L-Glu)(n) + a quinone</text>
        <dbReference type="Rhea" id="RHEA:39663"/>
        <dbReference type="Rhea" id="RHEA-COMP:12939"/>
        <dbReference type="Rhea" id="RHEA-COMP:14378"/>
        <dbReference type="ChEBI" id="CHEBI:15378"/>
        <dbReference type="ChEBI" id="CHEBI:24646"/>
        <dbReference type="ChEBI" id="CHEBI:132124"/>
        <dbReference type="ChEBI" id="CHEBI:133980"/>
        <dbReference type="ChEBI" id="CHEBI:139511"/>
    </reaction>
</comment>
<dbReference type="STRING" id="1121937.GCA_000423125_02892"/>
<comment type="caution">
    <text evidence="3">The sequence shown here is derived from an EMBL/GenBank/DDBJ whole genome shotgun (WGS) entry which is preliminary data.</text>
</comment>
<evidence type="ECO:0000313" key="4">
    <source>
        <dbReference type="Proteomes" id="UP000259273"/>
    </source>
</evidence>
<comment type="similarity">
    <text evidence="1">Belongs to the F420H(2)-dependent quinone reductase family.</text>
</comment>
<name>A0A3C1KLH9_9GAMM</name>
<evidence type="ECO:0000313" key="3">
    <source>
        <dbReference type="EMBL" id="HAN27537.1"/>
    </source>
</evidence>
<dbReference type="Gene3D" id="2.30.110.10">
    <property type="entry name" value="Electron Transport, Fmn-binding Protein, Chain A"/>
    <property type="match status" value="1"/>
</dbReference>
<dbReference type="PANTHER" id="PTHR39428:SF1">
    <property type="entry name" value="F420H(2)-DEPENDENT QUINONE REDUCTASE RV1261C"/>
    <property type="match status" value="1"/>
</dbReference>
<evidence type="ECO:0008006" key="5">
    <source>
        <dbReference type="Google" id="ProtNLM"/>
    </source>
</evidence>
<dbReference type="NCBIfam" id="TIGR00026">
    <property type="entry name" value="hi_GC_TIGR00026"/>
    <property type="match status" value="1"/>
</dbReference>
<protein>
    <recommendedName>
        <fullName evidence="5">Nitroreductase family deazaflavin-dependent oxidoreductase</fullName>
    </recommendedName>
</protein>
<sequence length="216" mass="24957">MPSRRHSSRTLMAKSWMYFWICSAQFEGLNLDKAPAHSVRRYVAGTKRMQTMKVSPIQRFIRWFGGSESGRLFDVFCVRWFSFSPIIWVFTKDDKSGYNNPCILTTVGRKSGLPRSTVLPVFPTGDGKLLVVGSRGGTSRDPHWAHNLRARPEAGIRYKRKNYDVETRLLEGPERDEKFALCCQYAPVYTQYQQWANQYPRILPVFEIEDVAGSKF</sequence>
<dbReference type="InterPro" id="IPR004378">
    <property type="entry name" value="F420H2_quin_Rdtase"/>
</dbReference>
<dbReference type="Proteomes" id="UP000259273">
    <property type="component" value="Unassembled WGS sequence"/>
</dbReference>
<organism evidence="3 4">
    <name type="scientific">Haliea salexigens</name>
    <dbReference type="NCBI Taxonomy" id="287487"/>
    <lineage>
        <taxon>Bacteria</taxon>
        <taxon>Pseudomonadati</taxon>
        <taxon>Pseudomonadota</taxon>
        <taxon>Gammaproteobacteria</taxon>
        <taxon>Cellvibrionales</taxon>
        <taxon>Halieaceae</taxon>
        <taxon>Haliea</taxon>
    </lineage>
</organism>
<accession>A0A3C1KLH9</accession>